<dbReference type="SUPFAM" id="SSF52058">
    <property type="entry name" value="L domain-like"/>
    <property type="match status" value="1"/>
</dbReference>
<dbReference type="InterPro" id="IPR032675">
    <property type="entry name" value="LRR_dom_sf"/>
</dbReference>
<dbReference type="STRING" id="7574.A0A1S3JY84"/>
<dbReference type="PANTHER" id="PTHR24373">
    <property type="entry name" value="SLIT RELATED LEUCINE-RICH REPEAT NEURONAL PROTEIN"/>
    <property type="match status" value="1"/>
</dbReference>
<evidence type="ECO:0000256" key="2">
    <source>
        <dbReference type="SAM" id="Phobius"/>
    </source>
</evidence>
<feature type="signal peptide" evidence="3">
    <location>
        <begin position="1"/>
        <end position="21"/>
    </location>
</feature>
<dbReference type="AlphaFoldDB" id="A0A1S3JY84"/>
<dbReference type="KEGG" id="lak:106177214"/>
<dbReference type="InterPro" id="IPR050328">
    <property type="entry name" value="Dev_Immune_Receptor"/>
</dbReference>
<feature type="transmembrane region" description="Helical" evidence="2">
    <location>
        <begin position="391"/>
        <end position="408"/>
    </location>
</feature>
<keyword evidence="2" id="KW-0812">Transmembrane</keyword>
<dbReference type="PROSITE" id="PS51450">
    <property type="entry name" value="LRR"/>
    <property type="match status" value="1"/>
</dbReference>
<proteinExistence type="predicted"/>
<dbReference type="Proteomes" id="UP000085678">
    <property type="component" value="Unplaced"/>
</dbReference>
<dbReference type="GeneID" id="106177214"/>
<name>A0A1S3JY84_LINAN</name>
<organism evidence="4 5">
    <name type="scientific">Lingula anatina</name>
    <name type="common">Brachiopod</name>
    <name type="synonym">Lingula unguis</name>
    <dbReference type="NCBI Taxonomy" id="7574"/>
    <lineage>
        <taxon>Eukaryota</taxon>
        <taxon>Metazoa</taxon>
        <taxon>Spiralia</taxon>
        <taxon>Lophotrochozoa</taxon>
        <taxon>Brachiopoda</taxon>
        <taxon>Linguliformea</taxon>
        <taxon>Lingulata</taxon>
        <taxon>Lingulida</taxon>
        <taxon>Linguloidea</taxon>
        <taxon>Lingulidae</taxon>
        <taxon>Lingula</taxon>
    </lineage>
</organism>
<gene>
    <name evidence="5" type="primary">LOC106177214</name>
</gene>
<dbReference type="Gene3D" id="3.80.10.10">
    <property type="entry name" value="Ribonuclease Inhibitor"/>
    <property type="match status" value="1"/>
</dbReference>
<dbReference type="PANTHER" id="PTHR24373:SF275">
    <property type="entry name" value="TIR DOMAIN-CONTAINING PROTEIN"/>
    <property type="match status" value="1"/>
</dbReference>
<keyword evidence="2" id="KW-1133">Transmembrane helix</keyword>
<dbReference type="RefSeq" id="XP_013415375.1">
    <property type="nucleotide sequence ID" value="XM_013559921.1"/>
</dbReference>
<protein>
    <submittedName>
        <fullName evidence="5">Uncharacterized protein LOC106177214</fullName>
    </submittedName>
</protein>
<dbReference type="InParanoid" id="A0A1S3JY84"/>
<evidence type="ECO:0000256" key="3">
    <source>
        <dbReference type="SAM" id="SignalP"/>
    </source>
</evidence>
<accession>A0A1S3JY84</accession>
<evidence type="ECO:0000313" key="4">
    <source>
        <dbReference type="Proteomes" id="UP000085678"/>
    </source>
</evidence>
<evidence type="ECO:0000256" key="1">
    <source>
        <dbReference type="ARBA" id="ARBA00022729"/>
    </source>
</evidence>
<reference evidence="5" key="1">
    <citation type="submission" date="2025-08" db="UniProtKB">
        <authorList>
            <consortium name="RefSeq"/>
        </authorList>
    </citation>
    <scope>IDENTIFICATION</scope>
    <source>
        <tissue evidence="5">Gonads</tissue>
    </source>
</reference>
<keyword evidence="1 3" id="KW-0732">Signal</keyword>
<evidence type="ECO:0000313" key="5">
    <source>
        <dbReference type="RefSeq" id="XP_013415375.1"/>
    </source>
</evidence>
<dbReference type="Pfam" id="PF13855">
    <property type="entry name" value="LRR_8"/>
    <property type="match status" value="1"/>
</dbReference>
<keyword evidence="2" id="KW-0472">Membrane</keyword>
<sequence>MELPNLSFILATAILLVPVWSQEQMCPSGCHCTFNDTRVKVVCKSMEEDHLPSFSSLANKRVDSLIFETSHFDMLQAGAFRDLDIGIIAFVRCRLKEVTKYLFSGVKGVTQVVFSGCGLSVVPGEALKVLEPGLVHLDLRGNNIRNISSSDLPSGLKSLRLDGNSFLRLSQSSFSAVGDSLETLYLDAMGLDEIPTDALQPLGKLRKLNIERNQLTEITAESLRGIRTSSKTLTLKLGFNQIGKISESAFDGLLSGNSRLWINVGLIGNRISDLNFVEGLGCKLRRVRFYLPNNTLECDCHVYNITKAIPSLISSNTMCARPPMFKDMRLGPWMPKDTDGVHFIDGGRSQCGTGNETESKMYDCDCDLWIDSSQFDRMAGKCKTSFALPHFSQSVLVLFLLSVMAYVIA</sequence>
<dbReference type="OrthoDB" id="2013775at2759"/>
<keyword evidence="4" id="KW-1185">Reference proteome</keyword>
<feature type="chain" id="PRO_5010370187" evidence="3">
    <location>
        <begin position="22"/>
        <end position="409"/>
    </location>
</feature>
<dbReference type="InterPro" id="IPR001611">
    <property type="entry name" value="Leu-rich_rpt"/>
</dbReference>